<gene>
    <name evidence="2" type="ORF">ACFOU2_21640</name>
</gene>
<reference evidence="3" key="1">
    <citation type="journal article" date="2019" name="Int. J. Syst. Evol. Microbiol.">
        <title>The Global Catalogue of Microorganisms (GCM) 10K type strain sequencing project: providing services to taxonomists for standard genome sequencing and annotation.</title>
        <authorList>
            <consortium name="The Broad Institute Genomics Platform"/>
            <consortium name="The Broad Institute Genome Sequencing Center for Infectious Disease"/>
            <person name="Wu L."/>
            <person name="Ma J."/>
        </authorList>
    </citation>
    <scope>NUCLEOTIDE SEQUENCE [LARGE SCALE GENOMIC DNA]</scope>
    <source>
        <strain evidence="3">CCUG 61889</strain>
    </source>
</reference>
<keyword evidence="1" id="KW-0472">Membrane</keyword>
<protein>
    <submittedName>
        <fullName evidence="2">Uncharacterized protein</fullName>
    </submittedName>
</protein>
<feature type="transmembrane region" description="Helical" evidence="1">
    <location>
        <begin position="36"/>
        <end position="54"/>
    </location>
</feature>
<dbReference type="Proteomes" id="UP001595752">
    <property type="component" value="Unassembled WGS sequence"/>
</dbReference>
<dbReference type="EMBL" id="JBHRZT010000072">
    <property type="protein sequence ID" value="MFC3885934.1"/>
    <property type="molecule type" value="Genomic_DNA"/>
</dbReference>
<accession>A0ABV8B9D1</accession>
<name>A0ABV8B9D1_9BACI</name>
<comment type="caution">
    <text evidence="2">The sequence shown here is derived from an EMBL/GenBank/DDBJ whole genome shotgun (WGS) entry which is preliminary data.</text>
</comment>
<evidence type="ECO:0000256" key="1">
    <source>
        <dbReference type="SAM" id="Phobius"/>
    </source>
</evidence>
<keyword evidence="1" id="KW-0812">Transmembrane</keyword>
<evidence type="ECO:0000313" key="2">
    <source>
        <dbReference type="EMBL" id="MFC3885934.1"/>
    </source>
</evidence>
<sequence length="69" mass="7887">MLKKGLFMSLGAIIFHVCRALFQQMDIPPAVLDCYRVVTFLILPAGLLALWVYVTRRDKQKSHLSSHND</sequence>
<keyword evidence="1" id="KW-1133">Transmembrane helix</keyword>
<keyword evidence="3" id="KW-1185">Reference proteome</keyword>
<evidence type="ECO:0000313" key="3">
    <source>
        <dbReference type="Proteomes" id="UP001595752"/>
    </source>
</evidence>
<organism evidence="2 3">
    <name type="scientific">Bacillus songklensis</name>
    <dbReference type="NCBI Taxonomy" id="1069116"/>
    <lineage>
        <taxon>Bacteria</taxon>
        <taxon>Bacillati</taxon>
        <taxon>Bacillota</taxon>
        <taxon>Bacilli</taxon>
        <taxon>Bacillales</taxon>
        <taxon>Bacillaceae</taxon>
        <taxon>Bacillus</taxon>
    </lineage>
</organism>
<proteinExistence type="predicted"/>